<keyword evidence="1" id="KW-0812">Transmembrane</keyword>
<keyword evidence="1" id="KW-1133">Transmembrane helix</keyword>
<feature type="transmembrane region" description="Helical" evidence="1">
    <location>
        <begin position="32"/>
        <end position="50"/>
    </location>
</feature>
<proteinExistence type="predicted"/>
<evidence type="ECO:0000256" key="1">
    <source>
        <dbReference type="SAM" id="Phobius"/>
    </source>
</evidence>
<gene>
    <name evidence="2" type="ORF">CEXT_193421</name>
</gene>
<organism evidence="2 3">
    <name type="scientific">Caerostris extrusa</name>
    <name type="common">Bark spider</name>
    <name type="synonym">Caerostris bankana</name>
    <dbReference type="NCBI Taxonomy" id="172846"/>
    <lineage>
        <taxon>Eukaryota</taxon>
        <taxon>Metazoa</taxon>
        <taxon>Ecdysozoa</taxon>
        <taxon>Arthropoda</taxon>
        <taxon>Chelicerata</taxon>
        <taxon>Arachnida</taxon>
        <taxon>Araneae</taxon>
        <taxon>Araneomorphae</taxon>
        <taxon>Entelegynae</taxon>
        <taxon>Araneoidea</taxon>
        <taxon>Araneidae</taxon>
        <taxon>Caerostris</taxon>
    </lineage>
</organism>
<dbReference type="AlphaFoldDB" id="A0AAV4QYM6"/>
<keyword evidence="3" id="KW-1185">Reference proteome</keyword>
<protein>
    <submittedName>
        <fullName evidence="2">Uncharacterized protein</fullName>
    </submittedName>
</protein>
<name>A0AAV4QYM6_CAEEX</name>
<comment type="caution">
    <text evidence="2">The sequence shown here is derived from an EMBL/GenBank/DDBJ whole genome shotgun (WGS) entry which is preliminary data.</text>
</comment>
<reference evidence="2 3" key="1">
    <citation type="submission" date="2021-06" db="EMBL/GenBank/DDBJ databases">
        <title>Caerostris extrusa draft genome.</title>
        <authorList>
            <person name="Kono N."/>
            <person name="Arakawa K."/>
        </authorList>
    </citation>
    <scope>NUCLEOTIDE SEQUENCE [LARGE SCALE GENOMIC DNA]</scope>
</reference>
<keyword evidence="1" id="KW-0472">Membrane</keyword>
<dbReference type="Proteomes" id="UP001054945">
    <property type="component" value="Unassembled WGS sequence"/>
</dbReference>
<evidence type="ECO:0000313" key="2">
    <source>
        <dbReference type="EMBL" id="GIY13181.1"/>
    </source>
</evidence>
<dbReference type="EMBL" id="BPLR01006899">
    <property type="protein sequence ID" value="GIY13181.1"/>
    <property type="molecule type" value="Genomic_DNA"/>
</dbReference>
<accession>A0AAV4QYM6</accession>
<evidence type="ECO:0000313" key="3">
    <source>
        <dbReference type="Proteomes" id="UP001054945"/>
    </source>
</evidence>
<sequence>MCGSKNESIAFRVFSKCKGLRLDSDCHQAPSLMINLVTAAMAALVAFNYINMGVQLDLHCIGKVLKETHRTSHWIRLPIFFCSCPW</sequence>